<organism evidence="5 6">
    <name type="scientific">Calocera cornea HHB12733</name>
    <dbReference type="NCBI Taxonomy" id="1353952"/>
    <lineage>
        <taxon>Eukaryota</taxon>
        <taxon>Fungi</taxon>
        <taxon>Dikarya</taxon>
        <taxon>Basidiomycota</taxon>
        <taxon>Agaricomycotina</taxon>
        <taxon>Dacrymycetes</taxon>
        <taxon>Dacrymycetales</taxon>
        <taxon>Dacrymycetaceae</taxon>
        <taxon>Calocera</taxon>
    </lineage>
</organism>
<keyword evidence="2" id="KW-0521">NADP</keyword>
<dbReference type="InParanoid" id="A0A165HYX7"/>
<name>A0A165HYX7_9BASI</name>
<dbReference type="CDD" id="cd05251">
    <property type="entry name" value="NmrA_like_SDR_a"/>
    <property type="match status" value="1"/>
</dbReference>
<dbReference type="SUPFAM" id="SSF51735">
    <property type="entry name" value="NAD(P)-binding Rossmann-fold domains"/>
    <property type="match status" value="1"/>
</dbReference>
<proteinExistence type="inferred from homology"/>
<evidence type="ECO:0000256" key="3">
    <source>
        <dbReference type="ARBA" id="ARBA00023002"/>
    </source>
</evidence>
<dbReference type="GO" id="GO:0016491">
    <property type="term" value="F:oxidoreductase activity"/>
    <property type="evidence" value="ECO:0007669"/>
    <property type="project" value="UniProtKB-KW"/>
</dbReference>
<protein>
    <submittedName>
        <fullName evidence="5">NAD(P)-binding protein</fullName>
    </submittedName>
</protein>
<sequence length="277" mass="30154">MSKEIITVVGATGTQGQSVVNALLKKGEYVVRGITRNPDAPAAKALKDKGVEVVSASLIDKSSLINAFEGSYAVFGVTVPFTSDGEELQGHNIVDAAAAAKVPLLIWSSLPSSTKLSGGKYIPPFDDKNAIDKYIATTGQPTVTLYAGWYTENTLAGQVLRPDPSDHNKWDFVCPFVPEAKISTLWVEADFGNAVVAVVDHWADESWRPKLTKEPIIVAPFEITPGEMVNTLNKLTGKQFEFVPKTDVPGGVWQIMKKFFDEGFCRFSDQSDILEEL</sequence>
<accession>A0A165HYX7</accession>
<dbReference type="Gene3D" id="3.90.25.10">
    <property type="entry name" value="UDP-galactose 4-epimerase, domain 1"/>
    <property type="match status" value="1"/>
</dbReference>
<dbReference type="Gene3D" id="3.40.50.720">
    <property type="entry name" value="NAD(P)-binding Rossmann-like Domain"/>
    <property type="match status" value="1"/>
</dbReference>
<dbReference type="PANTHER" id="PTHR42748">
    <property type="entry name" value="NITROGEN METABOLITE REPRESSION PROTEIN NMRA FAMILY MEMBER"/>
    <property type="match status" value="1"/>
</dbReference>
<reference evidence="5 6" key="1">
    <citation type="journal article" date="2016" name="Mol. Biol. Evol.">
        <title>Comparative Genomics of Early-Diverging Mushroom-Forming Fungi Provides Insights into the Origins of Lignocellulose Decay Capabilities.</title>
        <authorList>
            <person name="Nagy L.G."/>
            <person name="Riley R."/>
            <person name="Tritt A."/>
            <person name="Adam C."/>
            <person name="Daum C."/>
            <person name="Floudas D."/>
            <person name="Sun H."/>
            <person name="Yadav J.S."/>
            <person name="Pangilinan J."/>
            <person name="Larsson K.H."/>
            <person name="Matsuura K."/>
            <person name="Barry K."/>
            <person name="Labutti K."/>
            <person name="Kuo R."/>
            <person name="Ohm R.A."/>
            <person name="Bhattacharya S.S."/>
            <person name="Shirouzu T."/>
            <person name="Yoshinaga Y."/>
            <person name="Martin F.M."/>
            <person name="Grigoriev I.V."/>
            <person name="Hibbett D.S."/>
        </authorList>
    </citation>
    <scope>NUCLEOTIDE SEQUENCE [LARGE SCALE GENOMIC DNA]</scope>
    <source>
        <strain evidence="5 6">HHB12733</strain>
    </source>
</reference>
<dbReference type="InterPro" id="IPR008030">
    <property type="entry name" value="NmrA-like"/>
</dbReference>
<dbReference type="Pfam" id="PF05368">
    <property type="entry name" value="NmrA"/>
    <property type="match status" value="1"/>
</dbReference>
<evidence type="ECO:0000313" key="6">
    <source>
        <dbReference type="Proteomes" id="UP000076842"/>
    </source>
</evidence>
<evidence type="ECO:0000256" key="2">
    <source>
        <dbReference type="ARBA" id="ARBA00022857"/>
    </source>
</evidence>
<evidence type="ECO:0000313" key="5">
    <source>
        <dbReference type="EMBL" id="KZT59927.1"/>
    </source>
</evidence>
<feature type="domain" description="NmrA-like" evidence="4">
    <location>
        <begin position="3"/>
        <end position="243"/>
    </location>
</feature>
<dbReference type="InterPro" id="IPR051164">
    <property type="entry name" value="NmrA-like_oxidored"/>
</dbReference>
<dbReference type="PANTHER" id="PTHR42748:SF30">
    <property type="entry name" value="NMRA-LIKE DOMAIN-CONTAINING PROTEIN"/>
    <property type="match status" value="1"/>
</dbReference>
<dbReference type="GO" id="GO:0005634">
    <property type="term" value="C:nucleus"/>
    <property type="evidence" value="ECO:0007669"/>
    <property type="project" value="TreeGrafter"/>
</dbReference>
<dbReference type="Proteomes" id="UP000076842">
    <property type="component" value="Unassembled WGS sequence"/>
</dbReference>
<keyword evidence="6" id="KW-1185">Reference proteome</keyword>
<dbReference type="STRING" id="1353952.A0A165HYX7"/>
<evidence type="ECO:0000259" key="4">
    <source>
        <dbReference type="Pfam" id="PF05368"/>
    </source>
</evidence>
<dbReference type="InterPro" id="IPR036291">
    <property type="entry name" value="NAD(P)-bd_dom_sf"/>
</dbReference>
<dbReference type="EMBL" id="KV423935">
    <property type="protein sequence ID" value="KZT59927.1"/>
    <property type="molecule type" value="Genomic_DNA"/>
</dbReference>
<evidence type="ECO:0000256" key="1">
    <source>
        <dbReference type="ARBA" id="ARBA00006328"/>
    </source>
</evidence>
<comment type="similarity">
    <text evidence="1">Belongs to the NmrA-type oxidoreductase family.</text>
</comment>
<keyword evidence="3" id="KW-0560">Oxidoreductase</keyword>
<dbReference type="AlphaFoldDB" id="A0A165HYX7"/>
<gene>
    <name evidence="5" type="ORF">CALCODRAFT_481021</name>
</gene>
<dbReference type="OrthoDB" id="9997102at2759"/>